<dbReference type="PANTHER" id="PTHR31099:SF49">
    <property type="entry name" value="MYOSIN HEAVY CHAIN-LIKE PROTEIN"/>
    <property type="match status" value="1"/>
</dbReference>
<dbReference type="EMBL" id="LXQA010795943">
    <property type="protein sequence ID" value="MCI71417.1"/>
    <property type="molecule type" value="Genomic_DNA"/>
</dbReference>
<organism evidence="1 2">
    <name type="scientific">Trifolium medium</name>
    <dbReference type="NCBI Taxonomy" id="97028"/>
    <lineage>
        <taxon>Eukaryota</taxon>
        <taxon>Viridiplantae</taxon>
        <taxon>Streptophyta</taxon>
        <taxon>Embryophyta</taxon>
        <taxon>Tracheophyta</taxon>
        <taxon>Spermatophyta</taxon>
        <taxon>Magnoliopsida</taxon>
        <taxon>eudicotyledons</taxon>
        <taxon>Gunneridae</taxon>
        <taxon>Pentapetalae</taxon>
        <taxon>rosids</taxon>
        <taxon>fabids</taxon>
        <taxon>Fabales</taxon>
        <taxon>Fabaceae</taxon>
        <taxon>Papilionoideae</taxon>
        <taxon>50 kb inversion clade</taxon>
        <taxon>NPAAA clade</taxon>
        <taxon>Hologalegina</taxon>
        <taxon>IRL clade</taxon>
        <taxon>Trifolieae</taxon>
        <taxon>Trifolium</taxon>
    </lineage>
</organism>
<dbReference type="PANTHER" id="PTHR31099">
    <property type="entry name" value="OS06G0165300 PROTEIN"/>
    <property type="match status" value="1"/>
</dbReference>
<accession>A0A392UEZ6</accession>
<evidence type="ECO:0000313" key="1">
    <source>
        <dbReference type="EMBL" id="MCI71417.1"/>
    </source>
</evidence>
<reference evidence="1 2" key="1">
    <citation type="journal article" date="2018" name="Front. Plant Sci.">
        <title>Red Clover (Trifolium pratense) and Zigzag Clover (T. medium) - A Picture of Genomic Similarities and Differences.</title>
        <authorList>
            <person name="Dluhosova J."/>
            <person name="Istvanek J."/>
            <person name="Nedelnik J."/>
            <person name="Repkova J."/>
        </authorList>
    </citation>
    <scope>NUCLEOTIDE SEQUENCE [LARGE SCALE GENOMIC DNA]</scope>
    <source>
        <strain evidence="2">cv. 10/8</strain>
        <tissue evidence="1">Leaf</tissue>
    </source>
</reference>
<dbReference type="AlphaFoldDB" id="A0A392UEZ6"/>
<comment type="caution">
    <text evidence="1">The sequence shown here is derived from an EMBL/GenBank/DDBJ whole genome shotgun (WGS) entry which is preliminary data.</text>
</comment>
<keyword evidence="2" id="KW-1185">Reference proteome</keyword>
<feature type="non-terminal residue" evidence="1">
    <location>
        <position position="55"/>
    </location>
</feature>
<proteinExistence type="predicted"/>
<protein>
    <submittedName>
        <fullName evidence="1">Zinc finger protein</fullName>
    </submittedName>
</protein>
<evidence type="ECO:0000313" key="2">
    <source>
        <dbReference type="Proteomes" id="UP000265520"/>
    </source>
</evidence>
<sequence>MYGDVIRSFNLWFPFTSFEDTILRILNIAPSQLHPNSWAFVKAFEIVCLGLDIEP</sequence>
<name>A0A392UEZ6_9FABA</name>
<dbReference type="Proteomes" id="UP000265520">
    <property type="component" value="Unassembled WGS sequence"/>
</dbReference>